<organism evidence="2 3">
    <name type="scientific">Prorocentrum cordatum</name>
    <dbReference type="NCBI Taxonomy" id="2364126"/>
    <lineage>
        <taxon>Eukaryota</taxon>
        <taxon>Sar</taxon>
        <taxon>Alveolata</taxon>
        <taxon>Dinophyceae</taxon>
        <taxon>Prorocentrales</taxon>
        <taxon>Prorocentraceae</taxon>
        <taxon>Prorocentrum</taxon>
    </lineage>
</organism>
<dbReference type="Proteomes" id="UP001189429">
    <property type="component" value="Unassembled WGS sequence"/>
</dbReference>
<accession>A0ABN9RP10</accession>
<feature type="non-terminal residue" evidence="2">
    <location>
        <position position="1"/>
    </location>
</feature>
<reference evidence="2" key="1">
    <citation type="submission" date="2023-10" db="EMBL/GenBank/DDBJ databases">
        <authorList>
            <person name="Chen Y."/>
            <person name="Shah S."/>
            <person name="Dougan E. K."/>
            <person name="Thang M."/>
            <person name="Chan C."/>
        </authorList>
    </citation>
    <scope>NUCLEOTIDE SEQUENCE [LARGE SCALE GENOMIC DNA]</scope>
</reference>
<name>A0ABN9RP10_9DINO</name>
<dbReference type="EMBL" id="CAUYUJ010007487">
    <property type="protein sequence ID" value="CAK0820935.1"/>
    <property type="molecule type" value="Genomic_DNA"/>
</dbReference>
<evidence type="ECO:0000256" key="1">
    <source>
        <dbReference type="SAM" id="MobiDB-lite"/>
    </source>
</evidence>
<gene>
    <name evidence="2" type="ORF">PCOR1329_LOCUS22411</name>
</gene>
<proteinExistence type="predicted"/>
<feature type="region of interest" description="Disordered" evidence="1">
    <location>
        <begin position="27"/>
        <end position="92"/>
    </location>
</feature>
<evidence type="ECO:0000313" key="2">
    <source>
        <dbReference type="EMBL" id="CAK0820935.1"/>
    </source>
</evidence>
<sequence>VLQENIVANIHQSLDLQAEVDNIQTPAGAAMSAEAAEAAAEEDTFPELSAEDLAAFDEGGKNESAAAEAAADQVKRGAEEDTPTEDFTGPEAVDRYIAATTCIKAKVK</sequence>
<keyword evidence="3" id="KW-1185">Reference proteome</keyword>
<feature type="non-terminal residue" evidence="2">
    <location>
        <position position="108"/>
    </location>
</feature>
<evidence type="ECO:0000313" key="3">
    <source>
        <dbReference type="Proteomes" id="UP001189429"/>
    </source>
</evidence>
<protein>
    <submittedName>
        <fullName evidence="2">Uncharacterized protein</fullName>
    </submittedName>
</protein>
<comment type="caution">
    <text evidence="2">The sequence shown here is derived from an EMBL/GenBank/DDBJ whole genome shotgun (WGS) entry which is preliminary data.</text>
</comment>
<feature type="compositionally biased region" description="Low complexity" evidence="1">
    <location>
        <begin position="27"/>
        <end position="38"/>
    </location>
</feature>